<dbReference type="SMART" id="SM00800">
    <property type="entry name" value="uDENN"/>
    <property type="match status" value="1"/>
</dbReference>
<organism evidence="3">
    <name type="scientific">Heligmosomoides polygyrus</name>
    <name type="common">Parasitic roundworm</name>
    <dbReference type="NCBI Taxonomy" id="6339"/>
    <lineage>
        <taxon>Eukaryota</taxon>
        <taxon>Metazoa</taxon>
        <taxon>Ecdysozoa</taxon>
        <taxon>Nematoda</taxon>
        <taxon>Chromadorea</taxon>
        <taxon>Rhabditida</taxon>
        <taxon>Rhabditina</taxon>
        <taxon>Rhabditomorpha</taxon>
        <taxon>Strongyloidea</taxon>
        <taxon>Heligmosomidae</taxon>
        <taxon>Heligmosomoides</taxon>
    </lineage>
</organism>
<evidence type="ECO:0000313" key="3">
    <source>
        <dbReference type="EMBL" id="VDO74097.1"/>
    </source>
</evidence>
<dbReference type="Gene3D" id="3.40.50.11500">
    <property type="match status" value="1"/>
</dbReference>
<dbReference type="PANTHER" id="PTHR15288">
    <property type="entry name" value="DENN DOMAIN-CONTAINING PROTEIN 2"/>
    <property type="match status" value="1"/>
</dbReference>
<feature type="domain" description="UDENN" evidence="2">
    <location>
        <begin position="60"/>
        <end position="472"/>
    </location>
</feature>
<feature type="compositionally biased region" description="Basic and acidic residues" evidence="1">
    <location>
        <begin position="14"/>
        <end position="26"/>
    </location>
</feature>
<accession>A0A3P7YQ40</accession>
<dbReference type="PROSITE" id="PS50211">
    <property type="entry name" value="DENN"/>
    <property type="match status" value="1"/>
</dbReference>
<reference evidence="5" key="2">
    <citation type="submission" date="2019-09" db="UniProtKB">
        <authorList>
            <consortium name="WormBaseParasite"/>
        </authorList>
    </citation>
    <scope>IDENTIFICATION</scope>
</reference>
<feature type="region of interest" description="Disordered" evidence="1">
    <location>
        <begin position="1"/>
        <end position="44"/>
    </location>
</feature>
<dbReference type="AlphaFoldDB" id="A0A3P7YQ40"/>
<dbReference type="InterPro" id="IPR043153">
    <property type="entry name" value="DENN_C"/>
</dbReference>
<protein>
    <submittedName>
        <fullName evidence="5">UDENN domain-containing protein</fullName>
    </submittedName>
</protein>
<evidence type="ECO:0000313" key="5">
    <source>
        <dbReference type="WBParaSite" id="HPBE_0000790901-mRNA-1"/>
    </source>
</evidence>
<keyword evidence="4" id="KW-1185">Reference proteome</keyword>
<dbReference type="WBParaSite" id="HPBE_0000790901-mRNA-1">
    <property type="protein sequence ID" value="HPBE_0000790901-mRNA-1"/>
    <property type="gene ID" value="HPBE_0000790901"/>
</dbReference>
<proteinExistence type="predicted"/>
<dbReference type="InterPro" id="IPR001194">
    <property type="entry name" value="cDENN_dom"/>
</dbReference>
<dbReference type="InterPro" id="IPR005113">
    <property type="entry name" value="uDENN_dom"/>
</dbReference>
<dbReference type="PANTHER" id="PTHR15288:SF0">
    <property type="entry name" value="UDENN DOMAIN-CONTAINING PROTEIN"/>
    <property type="match status" value="1"/>
</dbReference>
<dbReference type="Proteomes" id="UP000050761">
    <property type="component" value="Unassembled WGS sequence"/>
</dbReference>
<dbReference type="OrthoDB" id="10266080at2759"/>
<dbReference type="Gene3D" id="3.30.450.200">
    <property type="match status" value="1"/>
</dbReference>
<gene>
    <name evidence="3" type="ORF">HPBE_LOCUS7910</name>
</gene>
<name>A0A3P7YQ40_HELPZ</name>
<dbReference type="EMBL" id="UZAH01026004">
    <property type="protein sequence ID" value="VDO74097.1"/>
    <property type="molecule type" value="Genomic_DNA"/>
</dbReference>
<dbReference type="InterPro" id="IPR037516">
    <property type="entry name" value="Tripartite_DENN"/>
</dbReference>
<evidence type="ECO:0000256" key="1">
    <source>
        <dbReference type="SAM" id="MobiDB-lite"/>
    </source>
</evidence>
<sequence>MCARSKPRTPNSKRSVEKKSEREKSLQKYKNRAKKQRRRTLEEKDRNMAAMCGAKPRLFESVLIVSLEPSLGCGEAAIMKPTVSYRFPEDQAGADVSPELFFPDYTHAQKTRFCREEFVLALTDEAGKRKNAYCHKFLPPEYEKVGGYPAVLVVISPIRNDIFYLDVARTIRKYLEKSYDHLTSFLTSIVRHNYPQNRGASLVVVEKSSSGRPNRFEIFNHGTILGRTDCSKVIERISPEVTACVIAALLGEQRVLLAERTVCMASKLVQVMEALIQPFCWPHVFIPAVPDNLLDLCHNPTPYLMGILRNNLAPIHDLIVADQHNKNELDQMDFVFIDASNGLINPPPEPFLSDGDVAAWKLETALSFCERLGMPRKACMALITGFRNAISSGTGSAADLRVETVMLSWYASLFGHYKTVCCQCDWGGALFKQRLVEMQPDKSVRPYLSYLVETVMFHEWIMKRTSKEILPPDPLPGSEEYLNRRIDKLYAAGVNSFATKPLAKMFNKVTNVLRAKK</sequence>
<dbReference type="InterPro" id="IPR051942">
    <property type="entry name" value="DENN_domain_containing_2"/>
</dbReference>
<feature type="compositionally biased region" description="Basic residues" evidence="1">
    <location>
        <begin position="27"/>
        <end position="38"/>
    </location>
</feature>
<reference evidence="3 4" key="1">
    <citation type="submission" date="2018-11" db="EMBL/GenBank/DDBJ databases">
        <authorList>
            <consortium name="Pathogen Informatics"/>
        </authorList>
    </citation>
    <scope>NUCLEOTIDE SEQUENCE [LARGE SCALE GENOMIC DNA]</scope>
</reference>
<evidence type="ECO:0000259" key="2">
    <source>
        <dbReference type="PROSITE" id="PS50211"/>
    </source>
</evidence>
<dbReference type="Pfam" id="PF02141">
    <property type="entry name" value="DENN"/>
    <property type="match status" value="1"/>
</dbReference>
<evidence type="ECO:0000313" key="4">
    <source>
        <dbReference type="Proteomes" id="UP000050761"/>
    </source>
</evidence>
<dbReference type="SMART" id="SM00799">
    <property type="entry name" value="DENN"/>
    <property type="match status" value="1"/>
</dbReference>